<feature type="domain" description="OmpA-like" evidence="6">
    <location>
        <begin position="194"/>
        <end position="310"/>
    </location>
</feature>
<feature type="signal peptide" evidence="5">
    <location>
        <begin position="1"/>
        <end position="23"/>
    </location>
</feature>
<proteinExistence type="predicted"/>
<dbReference type="Proteomes" id="UP001597135">
    <property type="component" value="Unassembled WGS sequence"/>
</dbReference>
<dbReference type="InterPro" id="IPR006664">
    <property type="entry name" value="OMP_bac"/>
</dbReference>
<evidence type="ECO:0000313" key="7">
    <source>
        <dbReference type="EMBL" id="MFD1342812.1"/>
    </source>
</evidence>
<gene>
    <name evidence="7" type="ORF">ACFQ4E_10310</name>
</gene>
<evidence type="ECO:0000256" key="3">
    <source>
        <dbReference type="ARBA" id="ARBA00023237"/>
    </source>
</evidence>
<protein>
    <submittedName>
        <fullName evidence="7">OmpA family protein</fullName>
    </submittedName>
</protein>
<evidence type="ECO:0000313" key="8">
    <source>
        <dbReference type="Proteomes" id="UP001597135"/>
    </source>
</evidence>
<organism evidence="7 8">
    <name type="scientific">Litorisediminicola beolgyonensis</name>
    <dbReference type="NCBI Taxonomy" id="1173614"/>
    <lineage>
        <taxon>Bacteria</taxon>
        <taxon>Pseudomonadati</taxon>
        <taxon>Pseudomonadota</taxon>
        <taxon>Alphaproteobacteria</taxon>
        <taxon>Rhodobacterales</taxon>
        <taxon>Paracoccaceae</taxon>
        <taxon>Litorisediminicola</taxon>
    </lineage>
</organism>
<keyword evidence="3" id="KW-0998">Cell outer membrane</keyword>
<dbReference type="PROSITE" id="PS51123">
    <property type="entry name" value="OMPA_2"/>
    <property type="match status" value="1"/>
</dbReference>
<dbReference type="InterPro" id="IPR036737">
    <property type="entry name" value="OmpA-like_sf"/>
</dbReference>
<reference evidence="8" key="1">
    <citation type="journal article" date="2019" name="Int. J. Syst. Evol. Microbiol.">
        <title>The Global Catalogue of Microorganisms (GCM) 10K type strain sequencing project: providing services to taxonomists for standard genome sequencing and annotation.</title>
        <authorList>
            <consortium name="The Broad Institute Genomics Platform"/>
            <consortium name="The Broad Institute Genome Sequencing Center for Infectious Disease"/>
            <person name="Wu L."/>
            <person name="Ma J."/>
        </authorList>
    </citation>
    <scope>NUCLEOTIDE SEQUENCE [LARGE SCALE GENOMIC DNA]</scope>
    <source>
        <strain evidence="8">CCUG 62953</strain>
    </source>
</reference>
<evidence type="ECO:0000256" key="2">
    <source>
        <dbReference type="ARBA" id="ARBA00023136"/>
    </source>
</evidence>
<dbReference type="RefSeq" id="WP_386803212.1">
    <property type="nucleotide sequence ID" value="NZ_JBHTMU010000015.1"/>
</dbReference>
<dbReference type="InterPro" id="IPR050330">
    <property type="entry name" value="Bact_OuterMem_StrucFunc"/>
</dbReference>
<dbReference type="PANTHER" id="PTHR30329">
    <property type="entry name" value="STATOR ELEMENT OF FLAGELLAR MOTOR COMPLEX"/>
    <property type="match status" value="1"/>
</dbReference>
<evidence type="ECO:0000256" key="4">
    <source>
        <dbReference type="PROSITE-ProRule" id="PRU00473"/>
    </source>
</evidence>
<dbReference type="Pfam" id="PF00691">
    <property type="entry name" value="OmpA"/>
    <property type="match status" value="1"/>
</dbReference>
<dbReference type="PANTHER" id="PTHR30329:SF21">
    <property type="entry name" value="LIPOPROTEIN YIAD-RELATED"/>
    <property type="match status" value="1"/>
</dbReference>
<evidence type="ECO:0000259" key="6">
    <source>
        <dbReference type="PROSITE" id="PS51123"/>
    </source>
</evidence>
<evidence type="ECO:0000256" key="5">
    <source>
        <dbReference type="SAM" id="SignalP"/>
    </source>
</evidence>
<keyword evidence="5" id="KW-0732">Signal</keyword>
<evidence type="ECO:0000256" key="1">
    <source>
        <dbReference type="ARBA" id="ARBA00004442"/>
    </source>
</evidence>
<accession>A0ABW3ZJ86</accession>
<name>A0ABW3ZJ86_9RHOB</name>
<dbReference type="CDD" id="cd07185">
    <property type="entry name" value="OmpA_C-like"/>
    <property type="match status" value="1"/>
</dbReference>
<comment type="subcellular location">
    <subcellularLocation>
        <location evidence="1">Cell outer membrane</location>
    </subcellularLocation>
</comment>
<comment type="caution">
    <text evidence="7">The sequence shown here is derived from an EMBL/GenBank/DDBJ whole genome shotgun (WGS) entry which is preliminary data.</text>
</comment>
<dbReference type="Gene3D" id="3.30.1330.60">
    <property type="entry name" value="OmpA-like domain"/>
    <property type="match status" value="1"/>
</dbReference>
<sequence length="310" mass="32405">MTPITPRLASLAALLFVASPGQALELALPRGATLTAEETSAGGRYALPTGPWTAETGLPVRPVEGPMTRRAWRLPATGATVQQLFAPLRDAILEAGFEPLLDCTARQCGGFDFRFATEVLPAPEMYVDLTDYRFLSATGPDGAALSLLVSRSATAGHVQVIEVGEAIAETTQTTAPDIPLPAVIPNDIGAALERDGHVVLTDMRFESGDATLGDAPVASLDALAEYLAANPSRVVLFVGHTDAVGSLDANQALSRRRATAAIDYLRARHATDPGQISAAGAGYLSPVASNLTPEGRVANRRVEAVLLSTE</sequence>
<keyword evidence="2 4" id="KW-0472">Membrane</keyword>
<dbReference type="PRINTS" id="PR01021">
    <property type="entry name" value="OMPADOMAIN"/>
</dbReference>
<feature type="chain" id="PRO_5045339752" evidence="5">
    <location>
        <begin position="24"/>
        <end position="310"/>
    </location>
</feature>
<keyword evidence="8" id="KW-1185">Reference proteome</keyword>
<dbReference type="SUPFAM" id="SSF103088">
    <property type="entry name" value="OmpA-like"/>
    <property type="match status" value="1"/>
</dbReference>
<dbReference type="EMBL" id="JBHTMU010000015">
    <property type="protein sequence ID" value="MFD1342812.1"/>
    <property type="molecule type" value="Genomic_DNA"/>
</dbReference>
<dbReference type="InterPro" id="IPR006665">
    <property type="entry name" value="OmpA-like"/>
</dbReference>